<dbReference type="InterPro" id="IPR029058">
    <property type="entry name" value="AB_hydrolase_fold"/>
</dbReference>
<dbReference type="eggNOG" id="COG2267">
    <property type="taxonomic scope" value="Bacteria"/>
</dbReference>
<gene>
    <name evidence="1" type="ORF">NX02_25670</name>
</gene>
<dbReference type="AlphaFoldDB" id="W0AFQ2"/>
<dbReference type="Proteomes" id="UP000018851">
    <property type="component" value="Chromosome"/>
</dbReference>
<name>W0AFQ2_9SPHN</name>
<dbReference type="RefSeq" id="WP_025294842.1">
    <property type="nucleotide sequence ID" value="NZ_CP006644.1"/>
</dbReference>
<proteinExistence type="predicted"/>
<dbReference type="HOGENOM" id="CLU_2737985_0_0_5"/>
<dbReference type="STRING" id="1123269.NX02_25670"/>
<dbReference type="Gene3D" id="3.40.50.1820">
    <property type="entry name" value="alpha/beta hydrolase"/>
    <property type="match status" value="1"/>
</dbReference>
<dbReference type="SUPFAM" id="SSF53474">
    <property type="entry name" value="alpha/beta-Hydrolases"/>
    <property type="match status" value="1"/>
</dbReference>
<accession>W0AFQ2</accession>
<reference evidence="1 2" key="1">
    <citation type="submission" date="2013-07" db="EMBL/GenBank/DDBJ databases">
        <title>Completed genome of Sphingomonas sanxanigenens NX02.</title>
        <authorList>
            <person name="Ma T."/>
            <person name="Huang H."/>
            <person name="Wu M."/>
            <person name="Li X."/>
            <person name="Li G."/>
        </authorList>
    </citation>
    <scope>NUCLEOTIDE SEQUENCE [LARGE SCALE GENOMIC DNA]</scope>
    <source>
        <strain evidence="1 2">NX02</strain>
    </source>
</reference>
<dbReference type="KEGG" id="ssan:NX02_25670"/>
<dbReference type="PATRIC" id="fig|1123269.5.peg.5035"/>
<dbReference type="EMBL" id="CP006644">
    <property type="protein sequence ID" value="AHE56739.1"/>
    <property type="molecule type" value="Genomic_DNA"/>
</dbReference>
<evidence type="ECO:0000313" key="1">
    <source>
        <dbReference type="EMBL" id="AHE56739.1"/>
    </source>
</evidence>
<evidence type="ECO:0000313" key="2">
    <source>
        <dbReference type="Proteomes" id="UP000018851"/>
    </source>
</evidence>
<sequence>MDCRWQSSQALGRGWGLKDRHLTRQSPTNVGELSSKIVKDAAFKVYEGAPHGLTATHQDRFNADLLAFIRG</sequence>
<protein>
    <submittedName>
        <fullName evidence="1">Uncharacterized protein</fullName>
    </submittedName>
</protein>
<keyword evidence="2" id="KW-1185">Reference proteome</keyword>
<organism evidence="1 2">
    <name type="scientific">Sphingomonas sanxanigenens DSM 19645 = NX02</name>
    <dbReference type="NCBI Taxonomy" id="1123269"/>
    <lineage>
        <taxon>Bacteria</taxon>
        <taxon>Pseudomonadati</taxon>
        <taxon>Pseudomonadota</taxon>
        <taxon>Alphaproteobacteria</taxon>
        <taxon>Sphingomonadales</taxon>
        <taxon>Sphingomonadaceae</taxon>
        <taxon>Sphingomonas</taxon>
    </lineage>
</organism>